<keyword evidence="6" id="KW-0521">NADP</keyword>
<evidence type="ECO:0000313" key="22">
    <source>
        <dbReference type="Proteomes" id="UP001595704"/>
    </source>
</evidence>
<evidence type="ECO:0000313" key="21">
    <source>
        <dbReference type="EMBL" id="MFC3637867.1"/>
    </source>
</evidence>
<keyword evidence="9" id="KW-0576">Peroxisome</keyword>
<comment type="catalytic activity">
    <reaction evidence="17">
        <text>(2E)-hexenoyl-CoA + NADPH + H(+) = hexanoyl-CoA + NADP(+)</text>
        <dbReference type="Rhea" id="RHEA:44956"/>
        <dbReference type="ChEBI" id="CHEBI:15378"/>
        <dbReference type="ChEBI" id="CHEBI:57783"/>
        <dbReference type="ChEBI" id="CHEBI:58349"/>
        <dbReference type="ChEBI" id="CHEBI:62077"/>
        <dbReference type="ChEBI" id="CHEBI:62620"/>
    </reaction>
    <physiologicalReaction direction="left-to-right" evidence="17">
        <dbReference type="Rhea" id="RHEA:44957"/>
    </physiologicalReaction>
</comment>
<evidence type="ECO:0000256" key="7">
    <source>
        <dbReference type="ARBA" id="ARBA00023002"/>
    </source>
</evidence>
<evidence type="ECO:0000256" key="17">
    <source>
        <dbReference type="ARBA" id="ARBA00049108"/>
    </source>
</evidence>
<comment type="catalytic activity">
    <reaction evidence="20">
        <text>(2E)-octenoyl-CoA + NADPH + H(+) = octanoyl-CoA + NADP(+)</text>
        <dbReference type="Rhea" id="RHEA:44952"/>
        <dbReference type="ChEBI" id="CHEBI:15378"/>
        <dbReference type="ChEBI" id="CHEBI:57386"/>
        <dbReference type="ChEBI" id="CHEBI:57783"/>
        <dbReference type="ChEBI" id="CHEBI:58349"/>
        <dbReference type="ChEBI" id="CHEBI:62242"/>
    </reaction>
    <physiologicalReaction direction="left-to-right" evidence="20">
        <dbReference type="Rhea" id="RHEA:44953"/>
    </physiologicalReaction>
</comment>
<keyword evidence="3" id="KW-0444">Lipid biosynthesis</keyword>
<evidence type="ECO:0000256" key="15">
    <source>
        <dbReference type="ARBA" id="ARBA00047570"/>
    </source>
</evidence>
<dbReference type="InterPro" id="IPR052388">
    <property type="entry name" value="Peroxisomal_t2-enoyl-CoA_red"/>
</dbReference>
<dbReference type="SUPFAM" id="SSF51735">
    <property type="entry name" value="NAD(P)-binding Rossmann-fold domains"/>
    <property type="match status" value="1"/>
</dbReference>
<evidence type="ECO:0000256" key="8">
    <source>
        <dbReference type="ARBA" id="ARBA00023098"/>
    </source>
</evidence>
<comment type="pathway">
    <text evidence="2">Lipid metabolism.</text>
</comment>
<dbReference type="PANTHER" id="PTHR24317">
    <property type="entry name" value="PEROXISOMAL TRANS-2-ENOYL-COA REDUCTASE"/>
    <property type="match status" value="1"/>
</dbReference>
<evidence type="ECO:0000256" key="19">
    <source>
        <dbReference type="ARBA" id="ARBA00049386"/>
    </source>
</evidence>
<evidence type="ECO:0000256" key="14">
    <source>
        <dbReference type="ARBA" id="ARBA00041063"/>
    </source>
</evidence>
<evidence type="ECO:0000256" key="16">
    <source>
        <dbReference type="ARBA" id="ARBA00048686"/>
    </source>
</evidence>
<keyword evidence="4" id="KW-0597">Phosphoprotein</keyword>
<comment type="function">
    <text evidence="11">Participates in chain elongation of fatty acids. Catalyzes the reduction of trans-2-enoyl-CoAs of varying chain lengths from 6:1 to 16:1, having maximum activity with 10:1 CoA. Has no 2,4-dienoyl-CoA reductase activity.</text>
</comment>
<dbReference type="InterPro" id="IPR036291">
    <property type="entry name" value="NAD(P)-bd_dom_sf"/>
</dbReference>
<evidence type="ECO:0000256" key="1">
    <source>
        <dbReference type="ARBA" id="ARBA00004275"/>
    </source>
</evidence>
<keyword evidence="5" id="KW-0276">Fatty acid metabolism</keyword>
<evidence type="ECO:0000256" key="3">
    <source>
        <dbReference type="ARBA" id="ARBA00022516"/>
    </source>
</evidence>
<evidence type="ECO:0000256" key="6">
    <source>
        <dbReference type="ARBA" id="ARBA00022857"/>
    </source>
</evidence>
<keyword evidence="10" id="KW-0275">Fatty acid biosynthesis</keyword>
<evidence type="ECO:0000256" key="2">
    <source>
        <dbReference type="ARBA" id="ARBA00005189"/>
    </source>
</evidence>
<evidence type="ECO:0000256" key="4">
    <source>
        <dbReference type="ARBA" id="ARBA00022553"/>
    </source>
</evidence>
<dbReference type="PRINTS" id="PR00081">
    <property type="entry name" value="GDHRDH"/>
</dbReference>
<evidence type="ECO:0000256" key="13">
    <source>
        <dbReference type="ARBA" id="ARBA00038849"/>
    </source>
</evidence>
<sequence length="276" mass="29069">MFQPDLLAGKRVLVTGGGTGLGRSIARRYAELGASLVLCGRRSEVLDATAAEITAETGARVDVQTCDIRSGEAVEAMMERIWQDGPLDILINNAAGNFLARTHLLSHRAVDAVLNTVLHGAAYCTIACGRRWIEAGRPGVVLSILTLSALQGAPFTAPSAMAKAGVLAMTRSLAVEWGRHGIRLVAVAPGSFPTPGAWKQLMPEGRQKAPLDRSIPLGRHGEHAELANLCAFLASDQAGYITGEAVVIDGGKRFLGGAGPSELLAWSDAQWDALRS</sequence>
<evidence type="ECO:0000256" key="11">
    <source>
        <dbReference type="ARBA" id="ARBA00037124"/>
    </source>
</evidence>
<dbReference type="Proteomes" id="UP001595704">
    <property type="component" value="Unassembled WGS sequence"/>
</dbReference>
<comment type="catalytic activity">
    <reaction evidence="18">
        <text>a (2E)-enoyl-CoA + NADPH + H(+) = a 2,3-saturated acyl-CoA + NADP(+)</text>
        <dbReference type="Rhea" id="RHEA:33763"/>
        <dbReference type="ChEBI" id="CHEBI:15378"/>
        <dbReference type="ChEBI" id="CHEBI:57783"/>
        <dbReference type="ChEBI" id="CHEBI:58349"/>
        <dbReference type="ChEBI" id="CHEBI:58856"/>
        <dbReference type="ChEBI" id="CHEBI:65111"/>
        <dbReference type="EC" id="1.3.1.38"/>
    </reaction>
    <physiologicalReaction direction="left-to-right" evidence="18">
        <dbReference type="Rhea" id="RHEA:33764"/>
    </physiologicalReaction>
</comment>
<comment type="caution">
    <text evidence="21">The sequence shown here is derived from an EMBL/GenBank/DDBJ whole genome shotgun (WGS) entry which is preliminary data.</text>
</comment>
<keyword evidence="7" id="KW-0560">Oxidoreductase</keyword>
<evidence type="ECO:0000256" key="12">
    <source>
        <dbReference type="ARBA" id="ARBA00038622"/>
    </source>
</evidence>
<evidence type="ECO:0000256" key="18">
    <source>
        <dbReference type="ARBA" id="ARBA00049251"/>
    </source>
</evidence>
<dbReference type="Pfam" id="PF13561">
    <property type="entry name" value="adh_short_C2"/>
    <property type="match status" value="1"/>
</dbReference>
<dbReference type="InterPro" id="IPR002347">
    <property type="entry name" value="SDR_fam"/>
</dbReference>
<dbReference type="RefSeq" id="WP_191320616.1">
    <property type="nucleotide sequence ID" value="NZ_BNCG01000020.1"/>
</dbReference>
<keyword evidence="8" id="KW-0443">Lipid metabolism</keyword>
<proteinExistence type="predicted"/>
<reference evidence="22" key="1">
    <citation type="journal article" date="2019" name="Int. J. Syst. Evol. Microbiol.">
        <title>The Global Catalogue of Microorganisms (GCM) 10K type strain sequencing project: providing services to taxonomists for standard genome sequencing and annotation.</title>
        <authorList>
            <consortium name="The Broad Institute Genomics Platform"/>
            <consortium name="The Broad Institute Genome Sequencing Center for Infectious Disease"/>
            <person name="Wu L."/>
            <person name="Ma J."/>
        </authorList>
    </citation>
    <scope>NUCLEOTIDE SEQUENCE [LARGE SCALE GENOMIC DNA]</scope>
    <source>
        <strain evidence="22">KCTC 42282</strain>
    </source>
</reference>
<comment type="catalytic activity">
    <reaction evidence="16">
        <text>(2E)-tetradecenoyl-CoA + NADPH + H(+) = tetradecanoyl-CoA + NADP(+)</text>
        <dbReference type="Rhea" id="RHEA:44968"/>
        <dbReference type="ChEBI" id="CHEBI:15378"/>
        <dbReference type="ChEBI" id="CHEBI:57385"/>
        <dbReference type="ChEBI" id="CHEBI:57783"/>
        <dbReference type="ChEBI" id="CHEBI:58349"/>
        <dbReference type="ChEBI" id="CHEBI:61405"/>
    </reaction>
    <physiologicalReaction direction="left-to-right" evidence="16">
        <dbReference type="Rhea" id="RHEA:44969"/>
    </physiologicalReaction>
</comment>
<dbReference type="EC" id="1.3.1.38" evidence="13"/>
<organism evidence="21 22">
    <name type="scientific">Camelimonas fluminis</name>
    <dbReference type="NCBI Taxonomy" id="1576911"/>
    <lineage>
        <taxon>Bacteria</taxon>
        <taxon>Pseudomonadati</taxon>
        <taxon>Pseudomonadota</taxon>
        <taxon>Alphaproteobacteria</taxon>
        <taxon>Hyphomicrobiales</taxon>
        <taxon>Chelatococcaceae</taxon>
        <taxon>Camelimonas</taxon>
    </lineage>
</organism>
<comment type="subunit">
    <text evidence="12">Interacts with PEX5, probably required to target it into peroxisomes.</text>
</comment>
<protein>
    <recommendedName>
        <fullName evidence="14">Peroxisomal trans-2-enoyl-CoA reductase</fullName>
        <ecNumber evidence="13">1.3.1.38</ecNumber>
    </recommendedName>
</protein>
<name>A0ABV7UHA3_9HYPH</name>
<evidence type="ECO:0000256" key="5">
    <source>
        <dbReference type="ARBA" id="ARBA00022832"/>
    </source>
</evidence>
<evidence type="ECO:0000256" key="20">
    <source>
        <dbReference type="ARBA" id="ARBA00049559"/>
    </source>
</evidence>
<accession>A0ABV7UHA3</accession>
<evidence type="ECO:0000256" key="9">
    <source>
        <dbReference type="ARBA" id="ARBA00023140"/>
    </source>
</evidence>
<comment type="catalytic activity">
    <reaction evidence="15">
        <text>(2E)-dodecenoyl-CoA + NADPH + H(+) = dodecanoyl-CoA + NADP(+)</text>
        <dbReference type="Rhea" id="RHEA:44964"/>
        <dbReference type="ChEBI" id="CHEBI:15378"/>
        <dbReference type="ChEBI" id="CHEBI:57330"/>
        <dbReference type="ChEBI" id="CHEBI:57375"/>
        <dbReference type="ChEBI" id="CHEBI:57783"/>
        <dbReference type="ChEBI" id="CHEBI:58349"/>
    </reaction>
    <physiologicalReaction direction="left-to-right" evidence="15">
        <dbReference type="Rhea" id="RHEA:44965"/>
    </physiologicalReaction>
</comment>
<dbReference type="Gene3D" id="3.40.50.720">
    <property type="entry name" value="NAD(P)-binding Rossmann-like Domain"/>
    <property type="match status" value="1"/>
</dbReference>
<evidence type="ECO:0000256" key="10">
    <source>
        <dbReference type="ARBA" id="ARBA00023160"/>
    </source>
</evidence>
<gene>
    <name evidence="21" type="ORF">ACFONL_10850</name>
</gene>
<comment type="subcellular location">
    <subcellularLocation>
        <location evidence="1">Peroxisome</location>
    </subcellularLocation>
</comment>
<dbReference type="PRINTS" id="PR00080">
    <property type="entry name" value="SDRFAMILY"/>
</dbReference>
<dbReference type="PANTHER" id="PTHR24317:SF7">
    <property type="entry name" value="PEROXISOMAL TRANS-2-ENOYL-COA REDUCTASE"/>
    <property type="match status" value="1"/>
</dbReference>
<keyword evidence="22" id="KW-1185">Reference proteome</keyword>
<comment type="catalytic activity">
    <reaction evidence="19">
        <text>(2E)-decenoyl-CoA + NADPH + H(+) = decanoyl-CoA + NADP(+)</text>
        <dbReference type="Rhea" id="RHEA:44960"/>
        <dbReference type="ChEBI" id="CHEBI:15378"/>
        <dbReference type="ChEBI" id="CHEBI:57783"/>
        <dbReference type="ChEBI" id="CHEBI:58349"/>
        <dbReference type="ChEBI" id="CHEBI:61406"/>
        <dbReference type="ChEBI" id="CHEBI:61430"/>
    </reaction>
    <physiologicalReaction direction="left-to-right" evidence="19">
        <dbReference type="Rhea" id="RHEA:44961"/>
    </physiologicalReaction>
</comment>
<dbReference type="EMBL" id="JBHRYC010000051">
    <property type="protein sequence ID" value="MFC3637867.1"/>
    <property type="molecule type" value="Genomic_DNA"/>
</dbReference>